<dbReference type="InterPro" id="IPR018222">
    <property type="entry name" value="Nuclear_transport_factor_2_euk"/>
</dbReference>
<dbReference type="EMBL" id="MK071985">
    <property type="protein sequence ID" value="AYV76480.1"/>
    <property type="molecule type" value="Genomic_DNA"/>
</dbReference>
<gene>
    <name evidence="2" type="ORF">Terrestrivirus7_33</name>
</gene>
<protein>
    <recommendedName>
        <fullName evidence="1">NTF2 domain-containing protein</fullName>
    </recommendedName>
</protein>
<proteinExistence type="predicted"/>
<evidence type="ECO:0000259" key="1">
    <source>
        <dbReference type="PROSITE" id="PS50177"/>
    </source>
</evidence>
<dbReference type="InterPro" id="IPR032710">
    <property type="entry name" value="NTF2-like_dom_sf"/>
</dbReference>
<sequence length="132" mass="14842">MQYVIPNQLTYGQIGEEFCKCYYSKTINGINTTIDLFHPGALCTVEGEELVGGYNLLLKLANLGISRFEYNNVSGITQPVSNSEIVITVNGTLRGIGYWGQVYQWVKFNEVFILENIGGSRFIVKNYMIRAV</sequence>
<name>A0A3G4ZNK1_9VIRU</name>
<dbReference type="PROSITE" id="PS50177">
    <property type="entry name" value="NTF2_DOMAIN"/>
    <property type="match status" value="1"/>
</dbReference>
<feature type="domain" description="NTF2" evidence="1">
    <location>
        <begin position="14"/>
        <end position="131"/>
    </location>
</feature>
<reference evidence="2" key="1">
    <citation type="submission" date="2018-10" db="EMBL/GenBank/DDBJ databases">
        <title>Hidden diversity of soil giant viruses.</title>
        <authorList>
            <person name="Schulz F."/>
            <person name="Alteio L."/>
            <person name="Goudeau D."/>
            <person name="Ryan E.M."/>
            <person name="Malmstrom R.R."/>
            <person name="Blanchard J."/>
            <person name="Woyke T."/>
        </authorList>
    </citation>
    <scope>NUCLEOTIDE SEQUENCE</scope>
    <source>
        <strain evidence="2">TEV1</strain>
    </source>
</reference>
<accession>A0A3G4ZNK1</accession>
<dbReference type="Gene3D" id="3.10.450.50">
    <property type="match status" value="1"/>
</dbReference>
<organism evidence="2">
    <name type="scientific">Terrestrivirus sp</name>
    <dbReference type="NCBI Taxonomy" id="2487775"/>
    <lineage>
        <taxon>Viruses</taxon>
        <taxon>Varidnaviria</taxon>
        <taxon>Bamfordvirae</taxon>
        <taxon>Nucleocytoviricota</taxon>
        <taxon>Megaviricetes</taxon>
        <taxon>Imitervirales</taxon>
        <taxon>Mimiviridae</taxon>
        <taxon>Klosneuvirinae</taxon>
    </lineage>
</organism>
<evidence type="ECO:0000313" key="2">
    <source>
        <dbReference type="EMBL" id="AYV76480.1"/>
    </source>
</evidence>
<dbReference type="SUPFAM" id="SSF54427">
    <property type="entry name" value="NTF2-like"/>
    <property type="match status" value="1"/>
</dbReference>